<protein>
    <submittedName>
        <fullName evidence="2">(rape) hypothetical protein</fullName>
    </submittedName>
</protein>
<dbReference type="AlphaFoldDB" id="A0A816RF44"/>
<sequence length="194" mass="22578">MKIRNTKQRQLYFIKKQINFCMIKQEKYQKILVVYGASVAYVVVDYFTFNSLRLGRAAQSVVGRLIHFWDSRNINKNEEFMGIMILLDELVRIVSILFIFPNNLELMMGLFNCYVREYSFMKQQQTAIKMYKLAGEERFLLWAVCSIKLQVLCDRSGEKLLLLPEGLLKLIASHITVSRLNPLTVCAGANCIQF</sequence>
<dbReference type="Proteomes" id="UP001295469">
    <property type="component" value="Chromosome C01"/>
</dbReference>
<keyword evidence="1" id="KW-0472">Membrane</keyword>
<evidence type="ECO:0000313" key="2">
    <source>
        <dbReference type="EMBL" id="CAF2070449.1"/>
    </source>
</evidence>
<proteinExistence type="predicted"/>
<feature type="transmembrane region" description="Helical" evidence="1">
    <location>
        <begin position="32"/>
        <end position="49"/>
    </location>
</feature>
<accession>A0A816RF44</accession>
<dbReference type="EMBL" id="HG994365">
    <property type="protein sequence ID" value="CAF2070449.1"/>
    <property type="molecule type" value="Genomic_DNA"/>
</dbReference>
<keyword evidence="1" id="KW-0812">Transmembrane</keyword>
<evidence type="ECO:0000256" key="1">
    <source>
        <dbReference type="SAM" id="Phobius"/>
    </source>
</evidence>
<name>A0A816RF44_BRANA</name>
<gene>
    <name evidence="2" type="ORF">DARMORV10_C01P15940.1</name>
</gene>
<keyword evidence="1" id="KW-1133">Transmembrane helix</keyword>
<organism evidence="2">
    <name type="scientific">Brassica napus</name>
    <name type="common">Rape</name>
    <dbReference type="NCBI Taxonomy" id="3708"/>
    <lineage>
        <taxon>Eukaryota</taxon>
        <taxon>Viridiplantae</taxon>
        <taxon>Streptophyta</taxon>
        <taxon>Embryophyta</taxon>
        <taxon>Tracheophyta</taxon>
        <taxon>Spermatophyta</taxon>
        <taxon>Magnoliopsida</taxon>
        <taxon>eudicotyledons</taxon>
        <taxon>Gunneridae</taxon>
        <taxon>Pentapetalae</taxon>
        <taxon>rosids</taxon>
        <taxon>malvids</taxon>
        <taxon>Brassicales</taxon>
        <taxon>Brassicaceae</taxon>
        <taxon>Brassiceae</taxon>
        <taxon>Brassica</taxon>
    </lineage>
</organism>
<reference evidence="2" key="1">
    <citation type="submission" date="2021-01" db="EMBL/GenBank/DDBJ databases">
        <authorList>
            <consortium name="Genoscope - CEA"/>
            <person name="William W."/>
        </authorList>
    </citation>
    <scope>NUCLEOTIDE SEQUENCE</scope>
</reference>